<feature type="compositionally biased region" description="Basic and acidic residues" evidence="1">
    <location>
        <begin position="1"/>
        <end position="14"/>
    </location>
</feature>
<proteinExistence type="predicted"/>
<feature type="compositionally biased region" description="Basic residues" evidence="1">
    <location>
        <begin position="15"/>
        <end position="25"/>
    </location>
</feature>
<name>A0A9X4KRM5_9BACL</name>
<sequence length="53" mass="5754">MKRQAERHQQEHAGKLRQHAARKRVGSACRSGHGDVRDLVQRQAGPEAVGGAA</sequence>
<evidence type="ECO:0000313" key="3">
    <source>
        <dbReference type="Proteomes" id="UP001153387"/>
    </source>
</evidence>
<keyword evidence="3" id="KW-1185">Reference proteome</keyword>
<gene>
    <name evidence="2" type="ORF">OMP38_29040</name>
</gene>
<dbReference type="AlphaFoldDB" id="A0A9X4KRM5"/>
<evidence type="ECO:0000256" key="1">
    <source>
        <dbReference type="SAM" id="MobiDB-lite"/>
    </source>
</evidence>
<dbReference type="Proteomes" id="UP001153387">
    <property type="component" value="Unassembled WGS sequence"/>
</dbReference>
<evidence type="ECO:0000313" key="2">
    <source>
        <dbReference type="EMBL" id="MDG0794430.1"/>
    </source>
</evidence>
<organism evidence="2 3">
    <name type="scientific">Cohnella ginsengisoli</name>
    <dbReference type="NCBI Taxonomy" id="425004"/>
    <lineage>
        <taxon>Bacteria</taxon>
        <taxon>Bacillati</taxon>
        <taxon>Bacillota</taxon>
        <taxon>Bacilli</taxon>
        <taxon>Bacillales</taxon>
        <taxon>Paenibacillaceae</taxon>
        <taxon>Cohnella</taxon>
    </lineage>
</organism>
<dbReference type="EMBL" id="JAPDHZ010000006">
    <property type="protein sequence ID" value="MDG0794430.1"/>
    <property type="molecule type" value="Genomic_DNA"/>
</dbReference>
<accession>A0A9X4KRM5</accession>
<comment type="caution">
    <text evidence="2">The sequence shown here is derived from an EMBL/GenBank/DDBJ whole genome shotgun (WGS) entry which is preliminary data.</text>
</comment>
<reference evidence="2 3" key="1">
    <citation type="submission" date="2022-10" db="EMBL/GenBank/DDBJ databases">
        <title>Comparative genomic analysis of Cohnella hashimotonis sp. nov., isolated from the International Space Station.</title>
        <authorList>
            <person name="Simpson A."/>
            <person name="Venkateswaran K."/>
        </authorList>
    </citation>
    <scope>NUCLEOTIDE SEQUENCE [LARGE SCALE GENOMIC DNA]</scope>
    <source>
        <strain evidence="2 3">DSM 18997</strain>
    </source>
</reference>
<feature type="region of interest" description="Disordered" evidence="1">
    <location>
        <begin position="1"/>
        <end position="53"/>
    </location>
</feature>
<protein>
    <submittedName>
        <fullName evidence="2">Uncharacterized protein</fullName>
    </submittedName>
</protein>